<evidence type="ECO:0000313" key="2">
    <source>
        <dbReference type="Proteomes" id="UP000308886"/>
    </source>
</evidence>
<evidence type="ECO:0000313" key="1">
    <source>
        <dbReference type="EMBL" id="TGX82849.1"/>
    </source>
</evidence>
<proteinExistence type="predicted"/>
<protein>
    <submittedName>
        <fullName evidence="1">Uncharacterized protein</fullName>
    </submittedName>
</protein>
<keyword evidence="2" id="KW-1185">Reference proteome</keyword>
<gene>
    <name evidence="1" type="ORF">E5358_05805</name>
</gene>
<sequence length="86" mass="10031">MNKERREELLDVIDLLEEAKDRIGEIREEEEDALYSLPEGLQESSRGFAMQDAMDTLDGFTDSIDKIQCQIEEFARPKKKQKNKKP</sequence>
<organism evidence="1 2">
    <name type="scientific">Palleniella muris</name>
    <dbReference type="NCBI Taxonomy" id="3038145"/>
    <lineage>
        <taxon>Bacteria</taxon>
        <taxon>Pseudomonadati</taxon>
        <taxon>Bacteroidota</taxon>
        <taxon>Bacteroidia</taxon>
        <taxon>Bacteroidales</taxon>
        <taxon>Prevotellaceae</taxon>
        <taxon>Palleniella</taxon>
    </lineage>
</organism>
<name>A0AC61QR89_9BACT</name>
<comment type="caution">
    <text evidence="1">The sequence shown here is derived from an EMBL/GenBank/DDBJ whole genome shotgun (WGS) entry which is preliminary data.</text>
</comment>
<dbReference type="EMBL" id="SRZC01000007">
    <property type="protein sequence ID" value="TGX82849.1"/>
    <property type="molecule type" value="Genomic_DNA"/>
</dbReference>
<dbReference type="Proteomes" id="UP000308886">
    <property type="component" value="Unassembled WGS sequence"/>
</dbReference>
<reference evidence="1" key="1">
    <citation type="submission" date="2019-04" db="EMBL/GenBank/DDBJ databases">
        <title>Microbes associate with the intestines of laboratory mice.</title>
        <authorList>
            <person name="Navarre W."/>
            <person name="Wong E."/>
            <person name="Huang K."/>
            <person name="Tropini C."/>
            <person name="Ng K."/>
            <person name="Yu B."/>
        </authorList>
    </citation>
    <scope>NUCLEOTIDE SEQUENCE</scope>
    <source>
        <strain evidence="1">NM73_A23</strain>
    </source>
</reference>
<accession>A0AC61QR89</accession>